<reference evidence="2 3" key="1">
    <citation type="submission" date="2015-09" db="EMBL/GenBank/DDBJ databases">
        <title>Draft Genome Sequence of the Strain BR 3267 (Bradyrhizobium yuanmingense) recommended as inoculant for cowpea in Brazil.</title>
        <authorList>
            <person name="Simoes-Araujo J.L."/>
            <person name="Zilli J.E."/>
        </authorList>
    </citation>
    <scope>NUCLEOTIDE SEQUENCE [LARGE SCALE GENOMIC DNA]</scope>
    <source>
        <strain evidence="2 3">BR3267</strain>
    </source>
</reference>
<dbReference type="EMBL" id="LJYF01000031">
    <property type="protein sequence ID" value="KRP92684.1"/>
    <property type="molecule type" value="Genomic_DNA"/>
</dbReference>
<protein>
    <submittedName>
        <fullName evidence="2">Uncharacterized protein</fullName>
    </submittedName>
</protein>
<keyword evidence="1" id="KW-0472">Membrane</keyword>
<evidence type="ECO:0000313" key="3">
    <source>
        <dbReference type="Proteomes" id="UP000051380"/>
    </source>
</evidence>
<evidence type="ECO:0000256" key="1">
    <source>
        <dbReference type="SAM" id="Phobius"/>
    </source>
</evidence>
<keyword evidence="1" id="KW-0812">Transmembrane</keyword>
<proteinExistence type="predicted"/>
<sequence>MAPWAVIIVAITVISLPALLKLWRHRAVGVAPTVSNIDVGAVAASDGMSTVASTVTSAAAMIVLPRSLFLRREGSVRITHAVSGAQVPTVAAWRRVSWHTILDLLDGWLNQPRHGRAHK</sequence>
<dbReference type="Proteomes" id="UP000051380">
    <property type="component" value="Unassembled WGS sequence"/>
</dbReference>
<accession>A0A0R3C8G9</accession>
<dbReference type="AlphaFoldDB" id="A0A0R3C8G9"/>
<name>A0A0R3C8G9_9BRAD</name>
<comment type="caution">
    <text evidence="2">The sequence shown here is derived from an EMBL/GenBank/DDBJ whole genome shotgun (WGS) entry which is preliminary data.</text>
</comment>
<gene>
    <name evidence="2" type="ORF">AOQ72_31640</name>
</gene>
<evidence type="ECO:0000313" key="2">
    <source>
        <dbReference type="EMBL" id="KRP92684.1"/>
    </source>
</evidence>
<feature type="transmembrane region" description="Helical" evidence="1">
    <location>
        <begin position="6"/>
        <end position="23"/>
    </location>
</feature>
<keyword evidence="1" id="KW-1133">Transmembrane helix</keyword>
<organism evidence="2 3">
    <name type="scientific">Bradyrhizobium yuanmingense</name>
    <dbReference type="NCBI Taxonomy" id="108015"/>
    <lineage>
        <taxon>Bacteria</taxon>
        <taxon>Pseudomonadati</taxon>
        <taxon>Pseudomonadota</taxon>
        <taxon>Alphaproteobacteria</taxon>
        <taxon>Hyphomicrobiales</taxon>
        <taxon>Nitrobacteraceae</taxon>
        <taxon>Bradyrhizobium</taxon>
    </lineage>
</organism>